<dbReference type="AlphaFoldDB" id="A0A8H3EN77"/>
<comment type="caution">
    <text evidence="8">The sequence shown here is derived from an EMBL/GenBank/DDBJ whole genome shotgun (WGS) entry which is preliminary data.</text>
</comment>
<comment type="similarity">
    <text evidence="2">Belongs to the bacterial ribosomal protein bL27 family.</text>
</comment>
<dbReference type="OrthoDB" id="1867012at2759"/>
<dbReference type="PANTHER" id="PTHR15893:SF0">
    <property type="entry name" value="LARGE RIBOSOMAL SUBUNIT PROTEIN BL27M"/>
    <property type="match status" value="1"/>
</dbReference>
<accession>A0A8H3EN77</accession>
<feature type="region of interest" description="Disordered" evidence="7">
    <location>
        <begin position="236"/>
        <end position="265"/>
    </location>
</feature>
<reference evidence="8" key="1">
    <citation type="submission" date="2021-03" db="EMBL/GenBank/DDBJ databases">
        <authorList>
            <person name="Tagirdzhanova G."/>
        </authorList>
    </citation>
    <scope>NUCLEOTIDE SEQUENCE</scope>
</reference>
<keyword evidence="9" id="KW-1185">Reference proteome</keyword>
<dbReference type="FunFam" id="2.40.50.100:FF:000042">
    <property type="entry name" value="50S ribosomal protein L27"/>
    <property type="match status" value="1"/>
</dbReference>
<protein>
    <recommendedName>
        <fullName evidence="6">Large ribosomal subunit protein bL27m</fullName>
    </recommendedName>
</protein>
<keyword evidence="5" id="KW-0687">Ribonucleoprotein</keyword>
<feature type="compositionally biased region" description="Polar residues" evidence="7">
    <location>
        <begin position="30"/>
        <end position="40"/>
    </location>
</feature>
<name>A0A8H3EN77_9LECA</name>
<evidence type="ECO:0000313" key="9">
    <source>
        <dbReference type="Proteomes" id="UP000664169"/>
    </source>
</evidence>
<evidence type="ECO:0000256" key="3">
    <source>
        <dbReference type="ARBA" id="ARBA00022980"/>
    </source>
</evidence>
<dbReference type="PROSITE" id="PS00831">
    <property type="entry name" value="RIBOSOMAL_L27"/>
    <property type="match status" value="1"/>
</dbReference>
<dbReference type="PRINTS" id="PR00063">
    <property type="entry name" value="RIBOSOMALL27"/>
</dbReference>
<evidence type="ECO:0000256" key="6">
    <source>
        <dbReference type="ARBA" id="ARBA00035267"/>
    </source>
</evidence>
<gene>
    <name evidence="8" type="ORF">GOMPHAMPRED_006133</name>
</gene>
<dbReference type="Pfam" id="PF01016">
    <property type="entry name" value="Ribosomal_L27"/>
    <property type="match status" value="1"/>
</dbReference>
<dbReference type="InterPro" id="IPR018261">
    <property type="entry name" value="Ribosomal_bL27_CS"/>
</dbReference>
<dbReference type="SUPFAM" id="SSF110324">
    <property type="entry name" value="Ribosomal L27 protein-like"/>
    <property type="match status" value="1"/>
</dbReference>
<dbReference type="GO" id="GO:0006412">
    <property type="term" value="P:translation"/>
    <property type="evidence" value="ECO:0007669"/>
    <property type="project" value="InterPro"/>
</dbReference>
<evidence type="ECO:0000256" key="4">
    <source>
        <dbReference type="ARBA" id="ARBA00023128"/>
    </source>
</evidence>
<feature type="region of interest" description="Disordered" evidence="7">
    <location>
        <begin position="30"/>
        <end position="50"/>
    </location>
</feature>
<dbReference type="GO" id="GO:0003735">
    <property type="term" value="F:structural constituent of ribosome"/>
    <property type="evidence" value="ECO:0007669"/>
    <property type="project" value="InterPro"/>
</dbReference>
<organism evidence="8 9">
    <name type="scientific">Gomphillus americanus</name>
    <dbReference type="NCBI Taxonomy" id="1940652"/>
    <lineage>
        <taxon>Eukaryota</taxon>
        <taxon>Fungi</taxon>
        <taxon>Dikarya</taxon>
        <taxon>Ascomycota</taxon>
        <taxon>Pezizomycotina</taxon>
        <taxon>Lecanoromycetes</taxon>
        <taxon>OSLEUM clade</taxon>
        <taxon>Ostropomycetidae</taxon>
        <taxon>Ostropales</taxon>
        <taxon>Graphidaceae</taxon>
        <taxon>Gomphilloideae</taxon>
        <taxon>Gomphillus</taxon>
    </lineage>
</organism>
<comment type="subcellular location">
    <subcellularLocation>
        <location evidence="1">Mitochondrion</location>
    </subcellularLocation>
</comment>
<dbReference type="InterPro" id="IPR001684">
    <property type="entry name" value="Ribosomal_bL27"/>
</dbReference>
<proteinExistence type="inferred from homology"/>
<evidence type="ECO:0000256" key="5">
    <source>
        <dbReference type="ARBA" id="ARBA00023274"/>
    </source>
</evidence>
<keyword evidence="4" id="KW-0496">Mitochondrion</keyword>
<dbReference type="Proteomes" id="UP000664169">
    <property type="component" value="Unassembled WGS sequence"/>
</dbReference>
<dbReference type="EMBL" id="CAJPDQ010000004">
    <property type="protein sequence ID" value="CAF9908339.1"/>
    <property type="molecule type" value="Genomic_DNA"/>
</dbReference>
<keyword evidence="3" id="KW-0689">Ribosomal protein</keyword>
<sequence length="265" mass="29738">MLQPRPLLLHHLPKPLFFFPLPTTTQQIQTRHASHATQGRANGAAQGPGKRLGAKRAASELVVPGCIIFRQRGAKWWPGENCVMGRDHTISSLVKGYVRYYRDPENHPKRKLIGVVFDQGENLPRPRNASRRRRLGLVPRVVEEMEKEDEGDGGGGATQQEVVVPRQDASLGNPMLKALRLAGATAFTDGYQYRPSNTEIGRAAKESGHEYPVYKPGDRWLAWRLRTARRERAVEMRALRQRTSAGKKAGKKKQQQQQQNSGGRV</sequence>
<evidence type="ECO:0000256" key="7">
    <source>
        <dbReference type="SAM" id="MobiDB-lite"/>
    </source>
</evidence>
<evidence type="ECO:0000313" key="8">
    <source>
        <dbReference type="EMBL" id="CAF9908339.1"/>
    </source>
</evidence>
<dbReference type="GO" id="GO:0005762">
    <property type="term" value="C:mitochondrial large ribosomal subunit"/>
    <property type="evidence" value="ECO:0007669"/>
    <property type="project" value="TreeGrafter"/>
</dbReference>
<dbReference type="PANTHER" id="PTHR15893">
    <property type="entry name" value="RIBOSOMAL PROTEIN L27"/>
    <property type="match status" value="1"/>
</dbReference>
<evidence type="ECO:0000256" key="1">
    <source>
        <dbReference type="ARBA" id="ARBA00004173"/>
    </source>
</evidence>
<dbReference type="Gene3D" id="2.40.50.100">
    <property type="match status" value="1"/>
</dbReference>
<evidence type="ECO:0000256" key="2">
    <source>
        <dbReference type="ARBA" id="ARBA00010797"/>
    </source>
</evidence>